<dbReference type="Proteomes" id="UP000499080">
    <property type="component" value="Unassembled WGS sequence"/>
</dbReference>
<keyword evidence="2" id="KW-1185">Reference proteome</keyword>
<dbReference type="AlphaFoldDB" id="A0A4Y2WKL1"/>
<proteinExistence type="predicted"/>
<organism evidence="1 2">
    <name type="scientific">Araneus ventricosus</name>
    <name type="common">Orbweaver spider</name>
    <name type="synonym">Epeira ventricosa</name>
    <dbReference type="NCBI Taxonomy" id="182803"/>
    <lineage>
        <taxon>Eukaryota</taxon>
        <taxon>Metazoa</taxon>
        <taxon>Ecdysozoa</taxon>
        <taxon>Arthropoda</taxon>
        <taxon>Chelicerata</taxon>
        <taxon>Arachnida</taxon>
        <taxon>Araneae</taxon>
        <taxon>Araneomorphae</taxon>
        <taxon>Entelegynae</taxon>
        <taxon>Araneoidea</taxon>
        <taxon>Araneidae</taxon>
        <taxon>Araneus</taxon>
    </lineage>
</organism>
<comment type="caution">
    <text evidence="1">The sequence shown here is derived from an EMBL/GenBank/DDBJ whole genome shotgun (WGS) entry which is preliminary data.</text>
</comment>
<sequence length="96" mass="11374">MQVNRIVPPRMVNIQWEALKEGRDRLSLGVVYRLTVRIEFYCRRVKSDGAGVNETQKTLKLTRYRQRVYRELVPCCFKKKPSIRLVDEMKAMLRGS</sequence>
<evidence type="ECO:0000313" key="1">
    <source>
        <dbReference type="EMBL" id="GBO36477.1"/>
    </source>
</evidence>
<dbReference type="EMBL" id="BGPR01060666">
    <property type="protein sequence ID" value="GBO36477.1"/>
    <property type="molecule type" value="Genomic_DNA"/>
</dbReference>
<reference evidence="1 2" key="1">
    <citation type="journal article" date="2019" name="Sci. Rep.">
        <title>Orb-weaving spider Araneus ventricosus genome elucidates the spidroin gene catalogue.</title>
        <authorList>
            <person name="Kono N."/>
            <person name="Nakamura H."/>
            <person name="Ohtoshi R."/>
            <person name="Moran D.A.P."/>
            <person name="Shinohara A."/>
            <person name="Yoshida Y."/>
            <person name="Fujiwara M."/>
            <person name="Mori M."/>
            <person name="Tomita M."/>
            <person name="Arakawa K."/>
        </authorList>
    </citation>
    <scope>NUCLEOTIDE SEQUENCE [LARGE SCALE GENOMIC DNA]</scope>
</reference>
<accession>A0A4Y2WKL1</accession>
<gene>
    <name evidence="1" type="ORF">AVEN_163832_1</name>
</gene>
<name>A0A4Y2WKL1_ARAVE</name>
<protein>
    <submittedName>
        <fullName evidence="1">Uncharacterized protein</fullName>
    </submittedName>
</protein>
<evidence type="ECO:0000313" key="2">
    <source>
        <dbReference type="Proteomes" id="UP000499080"/>
    </source>
</evidence>